<evidence type="ECO:0000313" key="2">
    <source>
        <dbReference type="EMBL" id="KAK7350943.1"/>
    </source>
</evidence>
<gene>
    <name evidence="2" type="ORF">VNO77_10014</name>
</gene>
<feature type="region of interest" description="Disordered" evidence="1">
    <location>
        <begin position="273"/>
        <end position="328"/>
    </location>
</feature>
<dbReference type="Proteomes" id="UP001367508">
    <property type="component" value="Unassembled WGS sequence"/>
</dbReference>
<protein>
    <submittedName>
        <fullName evidence="2">Uncharacterized protein</fullName>
    </submittedName>
</protein>
<name>A0AAN9R1S8_CANGL</name>
<keyword evidence="3" id="KW-1185">Reference proteome</keyword>
<proteinExistence type="predicted"/>
<evidence type="ECO:0000313" key="3">
    <source>
        <dbReference type="Proteomes" id="UP001367508"/>
    </source>
</evidence>
<evidence type="ECO:0000256" key="1">
    <source>
        <dbReference type="SAM" id="MobiDB-lite"/>
    </source>
</evidence>
<comment type="caution">
    <text evidence="2">The sequence shown here is derived from an EMBL/GenBank/DDBJ whole genome shotgun (WGS) entry which is preliminary data.</text>
</comment>
<accession>A0AAN9R1S8</accession>
<dbReference type="AlphaFoldDB" id="A0AAN9R1S8"/>
<sequence>MFPGLLPAEFEERDSGTQSFCRPRGIHRPLTKRIAHYPFPPFATACRPDPIHYHFLQNLPIFSLTTMLCSAQTARSGSNWLDRLRSNKGIPTGDDLDLDSFLLTVHSHSPQARPNNPPPARPSENIDQPMSTVLAELFNMGATLTKTSKKCPRKQTNPKIFLASSVINSLHDSAAATPSVDAAIPVEEEAAADRGDEEEVDNDKEWNEFKGFTKSEVTVIDTSCPGWKVDRLVFRRNNVWKVRERKPKSKFFAKKKSNSSTLVPHDLDINGIGTSKDNLINMRGEKPVKTQKYLKCREQKEIDVSRPQGSPDRSSKESRKENVEMDLV</sequence>
<feature type="compositionally biased region" description="Basic and acidic residues" evidence="1">
    <location>
        <begin position="295"/>
        <end position="304"/>
    </location>
</feature>
<feature type="compositionally biased region" description="Basic and acidic residues" evidence="1">
    <location>
        <begin position="313"/>
        <end position="328"/>
    </location>
</feature>
<dbReference type="PANTHER" id="PTHR37258:SF1">
    <property type="entry name" value="FANTOM PROTEIN"/>
    <property type="match status" value="1"/>
</dbReference>
<dbReference type="PANTHER" id="PTHR37258">
    <property type="entry name" value="FANTOM PROTEIN"/>
    <property type="match status" value="1"/>
</dbReference>
<dbReference type="EMBL" id="JAYMYQ010000002">
    <property type="protein sequence ID" value="KAK7350943.1"/>
    <property type="molecule type" value="Genomic_DNA"/>
</dbReference>
<reference evidence="2 3" key="1">
    <citation type="submission" date="2024-01" db="EMBL/GenBank/DDBJ databases">
        <title>The genomes of 5 underutilized Papilionoideae crops provide insights into root nodulation and disease resistanc.</title>
        <authorList>
            <person name="Jiang F."/>
        </authorList>
    </citation>
    <scope>NUCLEOTIDE SEQUENCE [LARGE SCALE GENOMIC DNA]</scope>
    <source>
        <strain evidence="2">LVBAO_FW01</strain>
        <tissue evidence="2">Leaves</tissue>
    </source>
</reference>
<organism evidence="2 3">
    <name type="scientific">Canavalia gladiata</name>
    <name type="common">Sword bean</name>
    <name type="synonym">Dolichos gladiatus</name>
    <dbReference type="NCBI Taxonomy" id="3824"/>
    <lineage>
        <taxon>Eukaryota</taxon>
        <taxon>Viridiplantae</taxon>
        <taxon>Streptophyta</taxon>
        <taxon>Embryophyta</taxon>
        <taxon>Tracheophyta</taxon>
        <taxon>Spermatophyta</taxon>
        <taxon>Magnoliopsida</taxon>
        <taxon>eudicotyledons</taxon>
        <taxon>Gunneridae</taxon>
        <taxon>Pentapetalae</taxon>
        <taxon>rosids</taxon>
        <taxon>fabids</taxon>
        <taxon>Fabales</taxon>
        <taxon>Fabaceae</taxon>
        <taxon>Papilionoideae</taxon>
        <taxon>50 kb inversion clade</taxon>
        <taxon>NPAAA clade</taxon>
        <taxon>indigoferoid/millettioid clade</taxon>
        <taxon>Phaseoleae</taxon>
        <taxon>Canavalia</taxon>
    </lineage>
</organism>